<protein>
    <recommendedName>
        <fullName evidence="1">DUF8110 domain-containing protein</fullName>
    </recommendedName>
</protein>
<keyword evidence="3" id="KW-1185">Reference proteome</keyword>
<organism evidence="2 3">
    <name type="scientific">Halopenitus malekzadehii</name>
    <dbReference type="NCBI Taxonomy" id="1267564"/>
    <lineage>
        <taxon>Archaea</taxon>
        <taxon>Methanobacteriati</taxon>
        <taxon>Methanobacteriota</taxon>
        <taxon>Stenosarchaea group</taxon>
        <taxon>Halobacteria</taxon>
        <taxon>Halobacteriales</taxon>
        <taxon>Haloferacaceae</taxon>
        <taxon>Halopenitus</taxon>
    </lineage>
</organism>
<proteinExistence type="predicted"/>
<feature type="domain" description="DUF8110" evidence="1">
    <location>
        <begin position="1"/>
        <end position="89"/>
    </location>
</feature>
<evidence type="ECO:0000259" key="1">
    <source>
        <dbReference type="Pfam" id="PF26415"/>
    </source>
</evidence>
<dbReference type="Proteomes" id="UP000199215">
    <property type="component" value="Unassembled WGS sequence"/>
</dbReference>
<reference evidence="2 3" key="1">
    <citation type="submission" date="2016-10" db="EMBL/GenBank/DDBJ databases">
        <authorList>
            <person name="de Groot N.N."/>
        </authorList>
    </citation>
    <scope>NUCLEOTIDE SEQUENCE [LARGE SCALE GENOMIC DNA]</scope>
    <source>
        <strain evidence="2 3">IBRC-M10418</strain>
    </source>
</reference>
<evidence type="ECO:0000313" key="2">
    <source>
        <dbReference type="EMBL" id="SEH66767.1"/>
    </source>
</evidence>
<evidence type="ECO:0000313" key="3">
    <source>
        <dbReference type="Proteomes" id="UP000199215"/>
    </source>
</evidence>
<dbReference type="InterPro" id="IPR058423">
    <property type="entry name" value="DUF8110"/>
</dbReference>
<dbReference type="STRING" id="1267564.SAMN05192561_1263"/>
<dbReference type="AlphaFoldDB" id="A0A1H6JWJ1"/>
<gene>
    <name evidence="2" type="ORF">SAMN05192561_1263</name>
</gene>
<dbReference type="Pfam" id="PF26415">
    <property type="entry name" value="DUF8110"/>
    <property type="match status" value="1"/>
</dbReference>
<name>A0A1H6JWJ1_9EURY</name>
<accession>A0A1H6JWJ1</accession>
<dbReference type="EMBL" id="FNWU01000026">
    <property type="protein sequence ID" value="SEH66767.1"/>
    <property type="molecule type" value="Genomic_DNA"/>
</dbReference>
<sequence>MLEELEEEYPEAVPYIRTALEDHGEAWVLENYFPQIAQLGVVMKVPSVEELPFFDPAKHDSLSEQEQRERAAAYAAYRENLRTGHKPEKSRVLCQLVLCATSAHSSSNLLSNTELTTLHLPTD</sequence>